<keyword evidence="3" id="KW-0862">Zinc</keyword>
<evidence type="ECO:0000259" key="5">
    <source>
        <dbReference type="Pfam" id="PF04734"/>
    </source>
</evidence>
<evidence type="ECO:0000256" key="3">
    <source>
        <dbReference type="PIRSR" id="PIRSR606823-2"/>
    </source>
</evidence>
<dbReference type="PANTHER" id="PTHR12670:SF1">
    <property type="entry name" value="NEUTRAL CERAMIDASE"/>
    <property type="match status" value="1"/>
</dbReference>
<organism evidence="7 8">
    <name type="scientific">Sulfidibacter corallicola</name>
    <dbReference type="NCBI Taxonomy" id="2818388"/>
    <lineage>
        <taxon>Bacteria</taxon>
        <taxon>Pseudomonadati</taxon>
        <taxon>Acidobacteriota</taxon>
        <taxon>Holophagae</taxon>
        <taxon>Acanthopleuribacterales</taxon>
        <taxon>Acanthopleuribacteraceae</taxon>
        <taxon>Sulfidibacter</taxon>
    </lineage>
</organism>
<comment type="similarity">
    <text evidence="1 4">Belongs to the neutral ceramidase family.</text>
</comment>
<dbReference type="GO" id="GO:0046514">
    <property type="term" value="P:ceramide catabolic process"/>
    <property type="evidence" value="ECO:0007669"/>
    <property type="project" value="InterPro"/>
</dbReference>
<dbReference type="GO" id="GO:0005576">
    <property type="term" value="C:extracellular region"/>
    <property type="evidence" value="ECO:0007669"/>
    <property type="project" value="TreeGrafter"/>
</dbReference>
<gene>
    <name evidence="7" type="ORF">J3U87_03805</name>
</gene>
<reference evidence="7" key="1">
    <citation type="submission" date="2021-03" db="EMBL/GenBank/DDBJ databases">
        <title>Acanthopleuribacteraceae sp. M133.</title>
        <authorList>
            <person name="Wang G."/>
        </authorList>
    </citation>
    <scope>NUCLEOTIDE SEQUENCE</scope>
    <source>
        <strain evidence="7">M133</strain>
    </source>
</reference>
<feature type="domain" description="Neutral/alkaline non-lysosomal ceramidase N-terminal" evidence="5">
    <location>
        <begin position="2"/>
        <end position="472"/>
    </location>
</feature>
<keyword evidence="4" id="KW-0443">Lipid metabolism</keyword>
<sequence>MHDITGAAAEVGMMGYVSLEQRVSGIHMRLRSRAFIIAEPNGGKRVVFVSADQAMIFQSVQQGVLERLGQRFGSLYTVQNVILSATHTHAAPGGTSHYAAPNITTYGFIRENYEVVVDGIVASIEQAHYDLKPGRILIDEGIVEGGGVNRSPDAYLRNPAEERARYDGNTDKTMTLLRFEQGGEPVGVLNWFAVHPVSMNNHNPFISGDNKGYASLRFEQAMGTDYFSDNRFVAAFAQTNSGDITPNLNLDGTGPTDDEYENTRIIGTRQFETAWDLFQNADEALAGPVDYRQTHVDMSRVEVADAFTGAGTQTTCIAGFGYAMAAGTEDGRGPVDWFFEGQLEGNLFIDAITGMLASPTPEMCACQDPKPILLATGLTRPYPWTPDVLPISVHRIGQLAIVAVPTEITTMAGRRVRETVAAALGDQVRHVVVAALAGAYANYCVTPEEFEAQHYEGGSTLFGKWTLPAYRQELHKLAIALRDGTSVSAGPTPRDLRHEQLTFQTGVVLDNTPLFKSFGDVTRQPASAYNPGETVEVHFWTGHPKNDLKTESTFFEVQRKVNGSWTRFRTDGDWDTTYRWDRIDPVWGSSKAVCLWRLDASIPAGTYRIVHYGNYKNGWNGRIYGFTGASRSFSVR</sequence>
<dbReference type="EMBL" id="CP071793">
    <property type="protein sequence ID" value="QTD51572.1"/>
    <property type="molecule type" value="Genomic_DNA"/>
</dbReference>
<dbReference type="Pfam" id="PF17048">
    <property type="entry name" value="Ceramidse_alk_C"/>
    <property type="match status" value="1"/>
</dbReference>
<dbReference type="InterPro" id="IPR006823">
    <property type="entry name" value="Ceramidase_alk"/>
</dbReference>
<feature type="binding site" evidence="3">
    <location>
        <position position="87"/>
    </location>
    <ligand>
        <name>Zn(2+)</name>
        <dbReference type="ChEBI" id="CHEBI:29105"/>
    </ligand>
</feature>
<evidence type="ECO:0000256" key="2">
    <source>
        <dbReference type="ARBA" id="ARBA00022801"/>
    </source>
</evidence>
<dbReference type="InterPro" id="IPR031329">
    <property type="entry name" value="NEUT/ALK_ceramidase_N"/>
</dbReference>
<keyword evidence="4" id="KW-0746">Sphingolipid metabolism</keyword>
<evidence type="ECO:0000313" key="8">
    <source>
        <dbReference type="Proteomes" id="UP000663929"/>
    </source>
</evidence>
<evidence type="ECO:0000259" key="6">
    <source>
        <dbReference type="Pfam" id="PF17048"/>
    </source>
</evidence>
<feature type="domain" description="Neutral/alkaline non-lysosomal ceramidase C-terminal" evidence="6">
    <location>
        <begin position="476"/>
        <end position="635"/>
    </location>
</feature>
<dbReference type="InterPro" id="IPR038445">
    <property type="entry name" value="NCDase_C_sf"/>
</dbReference>
<keyword evidence="2 4" id="KW-0378">Hydrolase</keyword>
<feature type="binding site" evidence="3">
    <location>
        <position position="195"/>
    </location>
    <ligand>
        <name>Zn(2+)</name>
        <dbReference type="ChEBI" id="CHEBI:29105"/>
    </ligand>
</feature>
<dbReference type="GO" id="GO:0016020">
    <property type="term" value="C:membrane"/>
    <property type="evidence" value="ECO:0007669"/>
    <property type="project" value="GOC"/>
</dbReference>
<dbReference type="Pfam" id="PF04734">
    <property type="entry name" value="Ceramidase_alk"/>
    <property type="match status" value="1"/>
</dbReference>
<feature type="binding site" evidence="3">
    <location>
        <position position="407"/>
    </location>
    <ligand>
        <name>Zn(2+)</name>
        <dbReference type="ChEBI" id="CHEBI:29105"/>
    </ligand>
</feature>
<evidence type="ECO:0000256" key="4">
    <source>
        <dbReference type="RuleBase" id="RU366019"/>
    </source>
</evidence>
<dbReference type="GO" id="GO:0017040">
    <property type="term" value="F:N-acylsphingosine amidohydrolase activity"/>
    <property type="evidence" value="ECO:0007669"/>
    <property type="project" value="UniProtKB-UniRule"/>
</dbReference>
<feature type="binding site" evidence="3">
    <location>
        <position position="443"/>
    </location>
    <ligand>
        <name>Zn(2+)</name>
        <dbReference type="ChEBI" id="CHEBI:29105"/>
    </ligand>
</feature>
<dbReference type="EC" id="3.5.1.23" evidence="4"/>
<dbReference type="InterPro" id="IPR031331">
    <property type="entry name" value="NEUT/ALK_ceramidase_C"/>
</dbReference>
<name>A0A8A4TR55_SULCO</name>
<dbReference type="GO" id="GO:0046512">
    <property type="term" value="P:sphingosine biosynthetic process"/>
    <property type="evidence" value="ECO:0007669"/>
    <property type="project" value="TreeGrafter"/>
</dbReference>
<comment type="cofactor">
    <cofactor evidence="3">
        <name>Zn(2+)</name>
        <dbReference type="ChEBI" id="CHEBI:29105"/>
    </cofactor>
    <text evidence="3">Binds 1 zinc ion per subunit.</text>
</comment>
<dbReference type="GO" id="GO:0046872">
    <property type="term" value="F:metal ion binding"/>
    <property type="evidence" value="ECO:0007669"/>
    <property type="project" value="UniProtKB-KW"/>
</dbReference>
<dbReference type="Gene3D" id="2.60.40.2300">
    <property type="entry name" value="Neutral/alkaline non-lysosomal ceramidase, C-terminal domain"/>
    <property type="match status" value="1"/>
</dbReference>
<keyword evidence="8" id="KW-1185">Reference proteome</keyword>
<dbReference type="AlphaFoldDB" id="A0A8A4TR55"/>
<keyword evidence="3" id="KW-0479">Metal-binding</keyword>
<comment type="catalytic activity">
    <reaction evidence="4">
        <text>an N-acylsphing-4-enine + H2O = sphing-4-enine + a fatty acid</text>
        <dbReference type="Rhea" id="RHEA:20856"/>
        <dbReference type="ChEBI" id="CHEBI:15377"/>
        <dbReference type="ChEBI" id="CHEBI:28868"/>
        <dbReference type="ChEBI" id="CHEBI:52639"/>
        <dbReference type="ChEBI" id="CHEBI:57756"/>
        <dbReference type="EC" id="3.5.1.23"/>
    </reaction>
</comment>
<evidence type="ECO:0000256" key="1">
    <source>
        <dbReference type="ARBA" id="ARBA00009835"/>
    </source>
</evidence>
<dbReference type="KEGG" id="scor:J3U87_03805"/>
<protein>
    <recommendedName>
        <fullName evidence="4">Neutral ceramidase</fullName>
        <ecNumber evidence="4">3.5.1.23</ecNumber>
    </recommendedName>
</protein>
<dbReference type="Proteomes" id="UP000663929">
    <property type="component" value="Chromosome"/>
</dbReference>
<proteinExistence type="inferred from homology"/>
<accession>A0A8A4TR55</accession>
<evidence type="ECO:0000313" key="7">
    <source>
        <dbReference type="EMBL" id="QTD51572.1"/>
    </source>
</evidence>
<dbReference type="PANTHER" id="PTHR12670">
    <property type="entry name" value="CERAMIDASE"/>
    <property type="match status" value="1"/>
</dbReference>
<dbReference type="GO" id="GO:0042759">
    <property type="term" value="P:long-chain fatty acid biosynthetic process"/>
    <property type="evidence" value="ECO:0007669"/>
    <property type="project" value="TreeGrafter"/>
</dbReference>